<dbReference type="EMBL" id="KN822953">
    <property type="protein sequence ID" value="KIO32620.1"/>
    <property type="molecule type" value="Genomic_DNA"/>
</dbReference>
<dbReference type="SUPFAM" id="SSF81383">
    <property type="entry name" value="F-box domain"/>
    <property type="match status" value="1"/>
</dbReference>
<dbReference type="OrthoDB" id="3207878at2759"/>
<reference evidence="3" key="2">
    <citation type="submission" date="2015-01" db="EMBL/GenBank/DDBJ databases">
        <title>Evolutionary Origins and Diversification of the Mycorrhizal Mutualists.</title>
        <authorList>
            <consortium name="DOE Joint Genome Institute"/>
            <consortium name="Mycorrhizal Genomics Consortium"/>
            <person name="Kohler A."/>
            <person name="Kuo A."/>
            <person name="Nagy L.G."/>
            <person name="Floudas D."/>
            <person name="Copeland A."/>
            <person name="Barry K.W."/>
            <person name="Cichocki N."/>
            <person name="Veneault-Fourrey C."/>
            <person name="LaButti K."/>
            <person name="Lindquist E.A."/>
            <person name="Lipzen A."/>
            <person name="Lundell T."/>
            <person name="Morin E."/>
            <person name="Murat C."/>
            <person name="Riley R."/>
            <person name="Ohm R."/>
            <person name="Sun H."/>
            <person name="Tunlid A."/>
            <person name="Henrissat B."/>
            <person name="Grigoriev I.V."/>
            <person name="Hibbett D.S."/>
            <person name="Martin F."/>
        </authorList>
    </citation>
    <scope>NUCLEOTIDE SEQUENCE [LARGE SCALE GENOMIC DNA]</scope>
    <source>
        <strain evidence="3">MUT 4182</strain>
    </source>
</reference>
<keyword evidence="3" id="KW-1185">Reference proteome</keyword>
<name>A0A0C3QJS9_9AGAM</name>
<evidence type="ECO:0000313" key="2">
    <source>
        <dbReference type="EMBL" id="KIO32620.1"/>
    </source>
</evidence>
<evidence type="ECO:0000259" key="1">
    <source>
        <dbReference type="PROSITE" id="PS50181"/>
    </source>
</evidence>
<proteinExistence type="predicted"/>
<sequence>MPETHTTVPRLTLLGDIPPKIAEEILLLVEIEDIFNIRQTCTRLVPPTKTHSLWIKVAQRLIKERDLVWPSWALPLTAIPASTLEDLVVRATRLSSLVNRHDWKIDTRKTFEGVIQRPWDSPMWLHLVRGRWLLVQLSDFTLELWDLDEAEITHPAATYVGLEGLVNGVVLVERTNGVEITLNPILPPRSVRNSATKFEVRLISDPKTVSKFREQVLQSSESD</sequence>
<dbReference type="AlphaFoldDB" id="A0A0C3QJS9"/>
<evidence type="ECO:0000313" key="3">
    <source>
        <dbReference type="Proteomes" id="UP000054248"/>
    </source>
</evidence>
<dbReference type="PROSITE" id="PS50181">
    <property type="entry name" value="FBOX"/>
    <property type="match status" value="1"/>
</dbReference>
<dbReference type="HOGENOM" id="CLU_1240932_0_0_1"/>
<feature type="domain" description="F-box" evidence="1">
    <location>
        <begin position="11"/>
        <end position="57"/>
    </location>
</feature>
<dbReference type="Proteomes" id="UP000054248">
    <property type="component" value="Unassembled WGS sequence"/>
</dbReference>
<organism evidence="2 3">
    <name type="scientific">Tulasnella calospora MUT 4182</name>
    <dbReference type="NCBI Taxonomy" id="1051891"/>
    <lineage>
        <taxon>Eukaryota</taxon>
        <taxon>Fungi</taxon>
        <taxon>Dikarya</taxon>
        <taxon>Basidiomycota</taxon>
        <taxon>Agaricomycotina</taxon>
        <taxon>Agaricomycetes</taxon>
        <taxon>Cantharellales</taxon>
        <taxon>Tulasnellaceae</taxon>
        <taxon>Tulasnella</taxon>
    </lineage>
</organism>
<protein>
    <recommendedName>
        <fullName evidence="1">F-box domain-containing protein</fullName>
    </recommendedName>
</protein>
<dbReference type="InterPro" id="IPR001810">
    <property type="entry name" value="F-box_dom"/>
</dbReference>
<reference evidence="2 3" key="1">
    <citation type="submission" date="2014-04" db="EMBL/GenBank/DDBJ databases">
        <authorList>
            <consortium name="DOE Joint Genome Institute"/>
            <person name="Kuo A."/>
            <person name="Girlanda M."/>
            <person name="Perotto S."/>
            <person name="Kohler A."/>
            <person name="Nagy L.G."/>
            <person name="Floudas D."/>
            <person name="Copeland A."/>
            <person name="Barry K.W."/>
            <person name="Cichocki N."/>
            <person name="Veneault-Fourrey C."/>
            <person name="LaButti K."/>
            <person name="Lindquist E.A."/>
            <person name="Lipzen A."/>
            <person name="Lundell T."/>
            <person name="Morin E."/>
            <person name="Murat C."/>
            <person name="Sun H."/>
            <person name="Tunlid A."/>
            <person name="Henrissat B."/>
            <person name="Grigoriev I.V."/>
            <person name="Hibbett D.S."/>
            <person name="Martin F."/>
            <person name="Nordberg H.P."/>
            <person name="Cantor M.N."/>
            <person name="Hua S.X."/>
        </authorList>
    </citation>
    <scope>NUCLEOTIDE SEQUENCE [LARGE SCALE GENOMIC DNA]</scope>
    <source>
        <strain evidence="2 3">MUT 4182</strain>
    </source>
</reference>
<accession>A0A0C3QJS9</accession>
<gene>
    <name evidence="2" type="ORF">M407DRAFT_18386</name>
</gene>
<dbReference type="InterPro" id="IPR036047">
    <property type="entry name" value="F-box-like_dom_sf"/>
</dbReference>